<proteinExistence type="predicted"/>
<dbReference type="Pfam" id="PF20157">
    <property type="entry name" value="Maf_flag10_N"/>
    <property type="match status" value="1"/>
</dbReference>
<evidence type="ECO:0000313" key="4">
    <source>
        <dbReference type="Proteomes" id="UP000594404"/>
    </source>
</evidence>
<dbReference type="Pfam" id="PF01973">
    <property type="entry name" value="MptE-like"/>
    <property type="match status" value="1"/>
</dbReference>
<gene>
    <name evidence="3" type="ORF">CVT01_08970</name>
</gene>
<evidence type="ECO:0000259" key="2">
    <source>
        <dbReference type="Pfam" id="PF20157"/>
    </source>
</evidence>
<feature type="domain" description="Glycosyltransferase Maf N-terminal" evidence="2">
    <location>
        <begin position="73"/>
        <end position="153"/>
    </location>
</feature>
<accession>A0A7S9WTA5</accession>
<name>A0A7S9WTA5_9BACT</name>
<dbReference type="AlphaFoldDB" id="A0A7S9WTA5"/>
<evidence type="ECO:0000313" key="3">
    <source>
        <dbReference type="EMBL" id="QPH92619.1"/>
    </source>
</evidence>
<dbReference type="EMBL" id="CP049266">
    <property type="protein sequence ID" value="QPH92619.1"/>
    <property type="molecule type" value="Genomic_DNA"/>
</dbReference>
<reference evidence="3 4" key="1">
    <citation type="journal article" date="2018" name="Emerg. Microbes Infect.">
        <title>Genomic analysis of oral Campylobacter concisus strains identified a potential bacterial molecular marker associated with active Crohn's disease.</title>
        <authorList>
            <person name="Liu F."/>
            <person name="Ma R."/>
            <person name="Tay C.Y.A."/>
            <person name="Octavia S."/>
            <person name="Lan R."/>
            <person name="Chung H.K.L."/>
            <person name="Riordan S.M."/>
            <person name="Grimm M.C."/>
            <person name="Leong R.W."/>
            <person name="Tanaka M.M."/>
            <person name="Connor S."/>
            <person name="Zhang L."/>
        </authorList>
    </citation>
    <scope>NUCLEOTIDE SEQUENCE [LARGE SCALE GENOMIC DNA]</scope>
    <source>
        <strain evidence="3 4">P1CDO3</strain>
    </source>
</reference>
<dbReference type="InterPro" id="IPR045376">
    <property type="entry name" value="Maf_N"/>
</dbReference>
<dbReference type="InterPro" id="IPR002826">
    <property type="entry name" value="MptE-like"/>
</dbReference>
<dbReference type="PANTHER" id="PTHR41786:SF1">
    <property type="entry name" value="6-HYDROXYMETHYLPTERIN DIPHOSPHOKINASE MPTE-LIKE DOMAIN-CONTAINING PROTEIN"/>
    <property type="match status" value="1"/>
</dbReference>
<feature type="domain" description="6-hydroxymethylpterin diphosphokinase MptE-like" evidence="1">
    <location>
        <begin position="236"/>
        <end position="406"/>
    </location>
</feature>
<evidence type="ECO:0000259" key="1">
    <source>
        <dbReference type="Pfam" id="PF01973"/>
    </source>
</evidence>
<dbReference type="Proteomes" id="UP000594404">
    <property type="component" value="Chromosome"/>
</dbReference>
<sequence length="662" mass="75697">MAIKFHDGVVAPQEKSEERAKEYAQTVNKIENAVFRNNLNALFSQDEILATRLFSMGEQKNYEVFIGKDPIDINIIDKKTLSYVYEKPASDIQNMLEGLGSQCKRYPVMFFYGLGNGVFYKALLYNQTHQHIIVVEPDLEILYITLNLVDLSKELLSERLIIFYSELTTYSQIYQLMIGQVYSVYAKTYNFHIHTPFYDKFADDYNKINQYFVRAISQVVTSHGNSVDDLLQGVRNNTQNLPQLIKGYVYQDLIKKRKGLMDTAVIVATGPSLDKQLNTLKKFAPYVTVISLDASLPILAKHGIKPDYVTSIERVIETSSFFKKRNGNLDKDAYFIVASLTHPQSVKNILPRRLVLTLRPQAECSMGLNKHGYLGIGLSTANQAYQLAYVLDHKNIVLIGQDLAFAPDGKSHATGHAFAQADENLYTTAYGGVGEVRTTYVWDKFKNQYESDIESTNKKGIKNYNCTEGGAMIKGTIEKPFIQVMEELTRGKELKNLPHISFPNEKTIKKELLQAYKFIQTKIKFEEEVKQKLEEVFLEVTPDIDKMTELRDKGELGEKHFKKLLSITKKIDKAKEFAGRQKYRRYIEYILSISVYHQELELAKISVEPSDNVMQKVNKLAEWVEMHKYWLFSLAGGLDAEIKTTKKASKNLINEVKKLGLI</sequence>
<organism evidence="3 4">
    <name type="scientific">Campylobacter concisus</name>
    <dbReference type="NCBI Taxonomy" id="199"/>
    <lineage>
        <taxon>Bacteria</taxon>
        <taxon>Pseudomonadati</taxon>
        <taxon>Campylobacterota</taxon>
        <taxon>Epsilonproteobacteria</taxon>
        <taxon>Campylobacterales</taxon>
        <taxon>Campylobacteraceae</taxon>
        <taxon>Campylobacter</taxon>
    </lineage>
</organism>
<dbReference type="RefSeq" id="WP_107714353.1">
    <property type="nucleotide sequence ID" value="NZ_CP049266.1"/>
</dbReference>
<dbReference type="PANTHER" id="PTHR41786">
    <property type="entry name" value="MOTILITY ACCESSORY FACTOR MAF"/>
    <property type="match status" value="1"/>
</dbReference>
<protein>
    <submittedName>
        <fullName evidence="3">Motility associated factor glycosyltransferase family protein</fullName>
    </submittedName>
</protein>
<keyword evidence="3" id="KW-0808">Transferase</keyword>
<dbReference type="GO" id="GO:0016740">
    <property type="term" value="F:transferase activity"/>
    <property type="evidence" value="ECO:0007669"/>
    <property type="project" value="UniProtKB-KW"/>
</dbReference>